<feature type="transmembrane region" description="Helical" evidence="1">
    <location>
        <begin position="20"/>
        <end position="43"/>
    </location>
</feature>
<proteinExistence type="predicted"/>
<keyword evidence="1" id="KW-1133">Transmembrane helix</keyword>
<organism evidence="2 3">
    <name type="scientific">Roseofilum reptotaenium AO1-A</name>
    <dbReference type="NCBI Taxonomy" id="1925591"/>
    <lineage>
        <taxon>Bacteria</taxon>
        <taxon>Bacillati</taxon>
        <taxon>Cyanobacteriota</taxon>
        <taxon>Cyanophyceae</taxon>
        <taxon>Desertifilales</taxon>
        <taxon>Desertifilaceae</taxon>
        <taxon>Roseofilum</taxon>
    </lineage>
</organism>
<keyword evidence="1" id="KW-0812">Transmembrane</keyword>
<keyword evidence="1" id="KW-0472">Membrane</keyword>
<dbReference type="AlphaFoldDB" id="A0A1L9QXV4"/>
<comment type="caution">
    <text evidence="2">The sequence shown here is derived from an EMBL/GenBank/DDBJ whole genome shotgun (WGS) entry which is preliminary data.</text>
</comment>
<evidence type="ECO:0000313" key="3">
    <source>
        <dbReference type="Proteomes" id="UP000183940"/>
    </source>
</evidence>
<keyword evidence="3" id="KW-1185">Reference proteome</keyword>
<dbReference type="EMBL" id="MLAW01000001">
    <property type="protein sequence ID" value="OJJ27510.1"/>
    <property type="molecule type" value="Genomic_DNA"/>
</dbReference>
<reference evidence="2" key="1">
    <citation type="submission" date="2016-10" db="EMBL/GenBank/DDBJ databases">
        <title>CRISPR-Cas defence system in Roseofilum reptotaenium: evidence of a bacteriophage-cyanobacterium arms race in the coral black band disease.</title>
        <authorList>
            <person name="Buerger P."/>
            <person name="Wood-Charlson E.M."/>
            <person name="Weynberg K.D."/>
            <person name="Willis B."/>
            <person name="Van Oppen M.J."/>
        </authorList>
    </citation>
    <scope>NUCLEOTIDE SEQUENCE [LARGE SCALE GENOMIC DNA]</scope>
    <source>
        <strain evidence="2">AO1-A</strain>
    </source>
</reference>
<gene>
    <name evidence="2" type="ORF">BI308_00645</name>
</gene>
<accession>A0A1L9QXV4</accession>
<protein>
    <submittedName>
        <fullName evidence="2">Uncharacterized protein</fullName>
    </submittedName>
</protein>
<dbReference type="STRING" id="1925591.BI308_00645"/>
<sequence>MGESIIHWGGKEELDLSNPSRITSCLIILDVALLKVYTLSWIVKCSRSKNKRDRAVAIAPFIRGQNAYVRSVADL</sequence>
<dbReference type="Proteomes" id="UP000183940">
    <property type="component" value="Unassembled WGS sequence"/>
</dbReference>
<evidence type="ECO:0000313" key="2">
    <source>
        <dbReference type="EMBL" id="OJJ27510.1"/>
    </source>
</evidence>
<name>A0A1L9QXV4_9CYAN</name>
<evidence type="ECO:0000256" key="1">
    <source>
        <dbReference type="SAM" id="Phobius"/>
    </source>
</evidence>